<dbReference type="Pfam" id="PF07843">
    <property type="entry name" value="DUF1634"/>
    <property type="match status" value="1"/>
</dbReference>
<dbReference type="InterPro" id="IPR012861">
    <property type="entry name" value="DUF1634"/>
</dbReference>
<feature type="transmembrane region" description="Helical" evidence="1">
    <location>
        <begin position="107"/>
        <end position="126"/>
    </location>
</feature>
<sequence length="129" mass="14493">MSRTRRNLNERQVEIFVGNLLRSGVLVATIVVFVGGFLYLIYHGLEAPNYGIFRGEPPIFRSPQGVATAVLSGRRRGIIQFGLLLLIATPIARVVFSLLAFVRQRDFLYVIITLIVLSGLIYSLVWEQT</sequence>
<organism evidence="2 3">
    <name type="scientific">Iningainema tapete BLCC-T55</name>
    <dbReference type="NCBI Taxonomy" id="2748662"/>
    <lineage>
        <taxon>Bacteria</taxon>
        <taxon>Bacillati</taxon>
        <taxon>Cyanobacteriota</taxon>
        <taxon>Cyanophyceae</taxon>
        <taxon>Nostocales</taxon>
        <taxon>Scytonemataceae</taxon>
        <taxon>Iningainema tapete</taxon>
    </lineage>
</organism>
<keyword evidence="1" id="KW-0472">Membrane</keyword>
<dbReference type="RefSeq" id="WP_190828714.1">
    <property type="nucleotide sequence ID" value="NZ_CAWPPI010000050.1"/>
</dbReference>
<gene>
    <name evidence="2" type="ORF">ICL16_14330</name>
</gene>
<comment type="caution">
    <text evidence="2">The sequence shown here is derived from an EMBL/GenBank/DDBJ whole genome shotgun (WGS) entry which is preliminary data.</text>
</comment>
<feature type="transmembrane region" description="Helical" evidence="1">
    <location>
        <begin position="20"/>
        <end position="42"/>
    </location>
</feature>
<evidence type="ECO:0000313" key="2">
    <source>
        <dbReference type="EMBL" id="MBD2773213.1"/>
    </source>
</evidence>
<accession>A0A8J6XFQ5</accession>
<evidence type="ECO:0000256" key="1">
    <source>
        <dbReference type="SAM" id="Phobius"/>
    </source>
</evidence>
<name>A0A8J6XFQ5_9CYAN</name>
<proteinExistence type="predicted"/>
<protein>
    <submittedName>
        <fullName evidence="2">DUF1634 domain-containing protein</fullName>
    </submittedName>
</protein>
<feature type="transmembrane region" description="Helical" evidence="1">
    <location>
        <begin position="78"/>
        <end position="100"/>
    </location>
</feature>
<dbReference type="AlphaFoldDB" id="A0A8J6XFQ5"/>
<evidence type="ECO:0000313" key="3">
    <source>
        <dbReference type="Proteomes" id="UP000629098"/>
    </source>
</evidence>
<reference evidence="2" key="1">
    <citation type="submission" date="2020-09" db="EMBL/GenBank/DDBJ databases">
        <title>Iningainema tapete sp. nov. (Scytonemataceae, Cyanobacteria) from greenhouses in central Florida (USA) produces two types of nodularin with biosynthetic potential for microcystin-LR and anabaenopeptins.</title>
        <authorList>
            <person name="Berthold D.E."/>
            <person name="Lefler F.W."/>
            <person name="Huang I.-S."/>
            <person name="Abdulla H."/>
            <person name="Zimba P.V."/>
            <person name="Laughinghouse H.D. IV."/>
        </authorList>
    </citation>
    <scope>NUCLEOTIDE SEQUENCE</scope>
    <source>
        <strain evidence="2">BLCCT55</strain>
    </source>
</reference>
<dbReference type="EMBL" id="JACXAE010000050">
    <property type="protein sequence ID" value="MBD2773213.1"/>
    <property type="molecule type" value="Genomic_DNA"/>
</dbReference>
<keyword evidence="1" id="KW-0812">Transmembrane</keyword>
<keyword evidence="3" id="KW-1185">Reference proteome</keyword>
<keyword evidence="1" id="KW-1133">Transmembrane helix</keyword>
<dbReference type="Proteomes" id="UP000629098">
    <property type="component" value="Unassembled WGS sequence"/>
</dbReference>